<protein>
    <submittedName>
        <fullName evidence="1">Uncharacterized protein</fullName>
    </submittedName>
</protein>
<name>A0ABW4NF69_9SPHN</name>
<dbReference type="Proteomes" id="UP001597283">
    <property type="component" value="Unassembled WGS sequence"/>
</dbReference>
<comment type="caution">
    <text evidence="1">The sequence shown here is derived from an EMBL/GenBank/DDBJ whole genome shotgun (WGS) entry which is preliminary data.</text>
</comment>
<keyword evidence="2" id="KW-1185">Reference proteome</keyword>
<sequence>MSPTLPFPRVIDRLPENLPIDRAESEWLLSLLSADELRYIFDGHTAHVED</sequence>
<proteinExistence type="predicted"/>
<dbReference type="EMBL" id="JBHUFC010000003">
    <property type="protein sequence ID" value="MFD1788466.1"/>
    <property type="molecule type" value="Genomic_DNA"/>
</dbReference>
<evidence type="ECO:0000313" key="1">
    <source>
        <dbReference type="EMBL" id="MFD1788466.1"/>
    </source>
</evidence>
<dbReference type="RefSeq" id="WP_380940843.1">
    <property type="nucleotide sequence ID" value="NZ_JBHUFC010000003.1"/>
</dbReference>
<evidence type="ECO:0000313" key="2">
    <source>
        <dbReference type="Proteomes" id="UP001597283"/>
    </source>
</evidence>
<reference evidence="2" key="1">
    <citation type="journal article" date="2019" name="Int. J. Syst. Evol. Microbiol.">
        <title>The Global Catalogue of Microorganisms (GCM) 10K type strain sequencing project: providing services to taxonomists for standard genome sequencing and annotation.</title>
        <authorList>
            <consortium name="The Broad Institute Genomics Platform"/>
            <consortium name="The Broad Institute Genome Sequencing Center for Infectious Disease"/>
            <person name="Wu L."/>
            <person name="Ma J."/>
        </authorList>
    </citation>
    <scope>NUCLEOTIDE SEQUENCE [LARGE SCALE GENOMIC DNA]</scope>
    <source>
        <strain evidence="2">Q85</strain>
    </source>
</reference>
<organism evidence="1 2">
    <name type="scientific">Sphingomonas floccifaciens</name>
    <dbReference type="NCBI Taxonomy" id="1844115"/>
    <lineage>
        <taxon>Bacteria</taxon>
        <taxon>Pseudomonadati</taxon>
        <taxon>Pseudomonadota</taxon>
        <taxon>Alphaproteobacteria</taxon>
        <taxon>Sphingomonadales</taxon>
        <taxon>Sphingomonadaceae</taxon>
        <taxon>Sphingomonas</taxon>
    </lineage>
</organism>
<gene>
    <name evidence="1" type="ORF">ACFSC3_12890</name>
</gene>
<accession>A0ABW4NF69</accession>